<sequence>MANFPVFFRSIRTLALLTLLDLNYKSTLRNGFASAQSTSRTTTALTETFVEIHIIVSTVVENISSCPCPSSTLGQNVDLATTATFLGAPTESAVVVELYFTLPVQDASTITSTSPAGAAASTQGSAQTVSYLMNRNDDQAVVDSIPLALYLGSDGSLSQASDISQRLYFSLPAGITGRDLRKRFDELLPVSIGDNTEDVVFSGFVEGNDGFLYFNLTTNEGTLTLGFTICPGEGSEASAVGERIYMYDTAAEPALSGCFPGSAKRIPYIEFAEGSISGFLPPTGDGVSPGVTTATGAGGDSGSTQTIITTDGGFGTKPTSGAGGFWNGGGTITNGPTTGTGGDTIPTDKSRSHWGPGTDTNNSHHPPGDPSNGGNGGHGGGGGGGGHSGGGPAGSPGGGGPGGQGGPGGGGGGWSGGNNVGFRTERIYTTAATSVSRTYNDAGRVYTEYIPYPSSVKIVKKLHGEEAAKNVAAYLGKFLDLPSGLPSTPERAVEYYRLFELDVHGHLCVPITGPHIVGGTWDGSADLSHFQDLKCAYSLPGNNANYVGNIFKLATLGEGEKEGGKLLKFNKVPNTNVLTLDSSANVTAGYGLWICDRDFSLLGITNGAAPGCNYDRITEMIIWGNQVTFQRGNVYGFVAAVETQTVSIGEGPSIVIQTVHPKSIITQTQTITDPTAGGYGRVTIGTGLDAPSATVEVTQALRKIYNPYAWSLTGTAYKTLQTVRAAGPTMYEEIDKAPEHSFMFKMFYHTPWEATNTRYIPLTVSDDVYLNYDPMG</sequence>
<keyword evidence="4" id="KW-1185">Reference proteome</keyword>
<feature type="region of interest" description="Disordered" evidence="1">
    <location>
        <begin position="283"/>
        <end position="308"/>
    </location>
</feature>
<name>A0AAN8MWA9_9PEZI</name>
<proteinExistence type="predicted"/>
<accession>A0AAN8MWA9</accession>
<dbReference type="EMBL" id="JAVHNR010000003">
    <property type="protein sequence ID" value="KAK6348647.1"/>
    <property type="molecule type" value="Genomic_DNA"/>
</dbReference>
<evidence type="ECO:0000256" key="2">
    <source>
        <dbReference type="SAM" id="SignalP"/>
    </source>
</evidence>
<feature type="compositionally biased region" description="Gly residues" evidence="1">
    <location>
        <begin position="321"/>
        <end position="342"/>
    </location>
</feature>
<reference evidence="3 4" key="1">
    <citation type="submission" date="2019-10" db="EMBL/GenBank/DDBJ databases">
        <authorList>
            <person name="Palmer J.M."/>
        </authorList>
    </citation>
    <scope>NUCLEOTIDE SEQUENCE [LARGE SCALE GENOMIC DNA]</scope>
    <source>
        <strain evidence="3 4">TWF718</strain>
    </source>
</reference>
<comment type="caution">
    <text evidence="3">The sequence shown here is derived from an EMBL/GenBank/DDBJ whole genome shotgun (WGS) entry which is preliminary data.</text>
</comment>
<dbReference type="AlphaFoldDB" id="A0AAN8MWA9"/>
<feature type="compositionally biased region" description="Low complexity" evidence="1">
    <location>
        <begin position="286"/>
        <end position="295"/>
    </location>
</feature>
<gene>
    <name evidence="3" type="ORF">TWF718_006435</name>
</gene>
<feature type="chain" id="PRO_5043023658" evidence="2">
    <location>
        <begin position="16"/>
        <end position="776"/>
    </location>
</feature>
<feature type="signal peptide" evidence="2">
    <location>
        <begin position="1"/>
        <end position="15"/>
    </location>
</feature>
<organism evidence="3 4">
    <name type="scientific">Orbilia javanica</name>
    <dbReference type="NCBI Taxonomy" id="47235"/>
    <lineage>
        <taxon>Eukaryota</taxon>
        <taxon>Fungi</taxon>
        <taxon>Dikarya</taxon>
        <taxon>Ascomycota</taxon>
        <taxon>Pezizomycotina</taxon>
        <taxon>Orbiliomycetes</taxon>
        <taxon>Orbiliales</taxon>
        <taxon>Orbiliaceae</taxon>
        <taxon>Orbilia</taxon>
    </lineage>
</organism>
<evidence type="ECO:0000313" key="3">
    <source>
        <dbReference type="EMBL" id="KAK6348647.1"/>
    </source>
</evidence>
<keyword evidence="2" id="KW-0732">Signal</keyword>
<protein>
    <submittedName>
        <fullName evidence="3">Uncharacterized protein</fullName>
    </submittedName>
</protein>
<feature type="region of interest" description="Disordered" evidence="1">
    <location>
        <begin position="320"/>
        <end position="418"/>
    </location>
</feature>
<dbReference type="Proteomes" id="UP001313282">
    <property type="component" value="Unassembled WGS sequence"/>
</dbReference>
<feature type="compositionally biased region" description="Gly residues" evidence="1">
    <location>
        <begin position="371"/>
        <end position="418"/>
    </location>
</feature>
<evidence type="ECO:0000256" key="1">
    <source>
        <dbReference type="SAM" id="MobiDB-lite"/>
    </source>
</evidence>
<evidence type="ECO:0000313" key="4">
    <source>
        <dbReference type="Proteomes" id="UP001313282"/>
    </source>
</evidence>